<evidence type="ECO:0000313" key="3">
    <source>
        <dbReference type="Proteomes" id="UP000051952"/>
    </source>
</evidence>
<dbReference type="AlphaFoldDB" id="A0A0S4J2X0"/>
<keyword evidence="1 2" id="KW-0812">Transmembrane</keyword>
<evidence type="ECO:0000313" key="2">
    <source>
        <dbReference type="EMBL" id="CUG29669.1"/>
    </source>
</evidence>
<dbReference type="EMBL" id="CYKH01000739">
    <property type="protein sequence ID" value="CUG29669.1"/>
    <property type="molecule type" value="Genomic_DNA"/>
</dbReference>
<keyword evidence="3" id="KW-1185">Reference proteome</keyword>
<accession>A0A0S4J2X0</accession>
<gene>
    <name evidence="2" type="ORF">BSAL_77130</name>
</gene>
<feature type="transmembrane region" description="Helical" evidence="1">
    <location>
        <begin position="15"/>
        <end position="34"/>
    </location>
</feature>
<reference evidence="3" key="1">
    <citation type="submission" date="2015-09" db="EMBL/GenBank/DDBJ databases">
        <authorList>
            <consortium name="Pathogen Informatics"/>
        </authorList>
    </citation>
    <scope>NUCLEOTIDE SEQUENCE [LARGE SCALE GENOMIC DNA]</scope>
    <source>
        <strain evidence="3">Lake Konstanz</strain>
    </source>
</reference>
<sequence>MLQQMSSTDPCAGSGWGWAVVGVGIAETTTALVVRAFALRLELIVFASVMVFTILAEIVALLNPNAVNVAIGLSTVAAVLQIFSILYGAFEHFLLRFRVSRLNASLQTNSNDSLFQTNNDQLFSPLLASSFDDQRSLDATVTTSSLIHMSVSEESQRVNDALENMIEMICAGRSVL</sequence>
<feature type="transmembrane region" description="Helical" evidence="1">
    <location>
        <begin position="41"/>
        <end position="63"/>
    </location>
</feature>
<dbReference type="VEuPathDB" id="TriTrypDB:BSAL_77130"/>
<proteinExistence type="predicted"/>
<evidence type="ECO:0000256" key="1">
    <source>
        <dbReference type="SAM" id="Phobius"/>
    </source>
</evidence>
<keyword evidence="1" id="KW-0472">Membrane</keyword>
<organism evidence="2 3">
    <name type="scientific">Bodo saltans</name>
    <name type="common">Flagellated protozoan</name>
    <dbReference type="NCBI Taxonomy" id="75058"/>
    <lineage>
        <taxon>Eukaryota</taxon>
        <taxon>Discoba</taxon>
        <taxon>Euglenozoa</taxon>
        <taxon>Kinetoplastea</taxon>
        <taxon>Metakinetoplastina</taxon>
        <taxon>Eubodonida</taxon>
        <taxon>Bodonidae</taxon>
        <taxon>Bodo</taxon>
    </lineage>
</organism>
<keyword evidence="1" id="KW-1133">Transmembrane helix</keyword>
<dbReference type="Proteomes" id="UP000051952">
    <property type="component" value="Unassembled WGS sequence"/>
</dbReference>
<protein>
    <submittedName>
        <fullName evidence="2">Transmembrane protein, putative</fullName>
    </submittedName>
</protein>
<feature type="transmembrane region" description="Helical" evidence="1">
    <location>
        <begin position="69"/>
        <end position="90"/>
    </location>
</feature>
<name>A0A0S4J2X0_BODSA</name>